<evidence type="ECO:0000256" key="6">
    <source>
        <dbReference type="ARBA" id="ARBA00023002"/>
    </source>
</evidence>
<dbReference type="PRINTS" id="PR00463">
    <property type="entry name" value="EP450I"/>
</dbReference>
<dbReference type="PANTHER" id="PTHR46300:SF7">
    <property type="entry name" value="P450, PUTATIVE (EUROFUNG)-RELATED"/>
    <property type="match status" value="1"/>
</dbReference>
<keyword evidence="12" id="KW-0732">Signal</keyword>
<feature type="region of interest" description="Disordered" evidence="11">
    <location>
        <begin position="58"/>
        <end position="78"/>
    </location>
</feature>
<comment type="caution">
    <text evidence="13">The sequence shown here is derived from an EMBL/GenBank/DDBJ whole genome shotgun (WGS) entry which is preliminary data.</text>
</comment>
<dbReference type="SUPFAM" id="SSF48264">
    <property type="entry name" value="Cytochrome P450"/>
    <property type="match status" value="1"/>
</dbReference>
<dbReference type="GO" id="GO:0016705">
    <property type="term" value="F:oxidoreductase activity, acting on paired donors, with incorporation or reduction of molecular oxygen"/>
    <property type="evidence" value="ECO:0007669"/>
    <property type="project" value="InterPro"/>
</dbReference>
<dbReference type="Proteomes" id="UP001295794">
    <property type="component" value="Unassembled WGS sequence"/>
</dbReference>
<dbReference type="CDD" id="cd11065">
    <property type="entry name" value="CYP64-like"/>
    <property type="match status" value="1"/>
</dbReference>
<evidence type="ECO:0000256" key="7">
    <source>
        <dbReference type="ARBA" id="ARBA00023004"/>
    </source>
</evidence>
<keyword evidence="4 9" id="KW-0349">Heme</keyword>
<organism evidence="13 14">
    <name type="scientific">Mycena citricolor</name>
    <dbReference type="NCBI Taxonomy" id="2018698"/>
    <lineage>
        <taxon>Eukaryota</taxon>
        <taxon>Fungi</taxon>
        <taxon>Dikarya</taxon>
        <taxon>Basidiomycota</taxon>
        <taxon>Agaricomycotina</taxon>
        <taxon>Agaricomycetes</taxon>
        <taxon>Agaricomycetidae</taxon>
        <taxon>Agaricales</taxon>
        <taxon>Marasmiineae</taxon>
        <taxon>Mycenaceae</taxon>
        <taxon>Mycena</taxon>
    </lineage>
</organism>
<dbReference type="Gene3D" id="1.10.630.10">
    <property type="entry name" value="Cytochrome P450"/>
    <property type="match status" value="1"/>
</dbReference>
<sequence length="565" mass="62686">MPLWDRAQSTRPRVILLLLLLLPNHSPSYDDDLTRVRLLRARHRGAVRLLAAPPRARDAQTPAWAPRAPYPGQPARHAVRPSRVGNVCALGQGVPVTHSTESDVVSVNVLGKPIVVLSSMGAIHDLLDRRGAIYSGRCEQGPTDDVERVDGLGLQLRSDELRKQRVWRSIVLVLSPASEYLMSRRRYRRISLEQLHPAAIKRFYPQEQTYVLRLLRRFVEDPAPVDITAHFRWFVGAVMMNIIYGIDTDAPDDQCIRLAKEAMHAMALALEPGAFLVDTFPILKHVPSWMPGAGFKTKARHWKNINHDLQHVPFSESLKDMERGAGAAESFVSHSMSSESHPPANASEVRPLATALFVAAADTSVSALGTFILAMLSNPGSQECAKKELDGVLGAGVLPTMADRPQLPYISAIVKEVLRWKVVTPLGVPHHVGVADEYEGYGISPNSTVIPNIWALLHDEEMYKDPEAFQPERFLIDGKLNPDILDPETITFGFGRRICPGRHLAVDTLWITIASILATFEIEKTIDESGDPVEPSYAYHWGLVSAPDPFSCQMKLRSEATLRSI</sequence>
<evidence type="ECO:0000313" key="14">
    <source>
        <dbReference type="Proteomes" id="UP001295794"/>
    </source>
</evidence>
<evidence type="ECO:0000256" key="4">
    <source>
        <dbReference type="ARBA" id="ARBA00022617"/>
    </source>
</evidence>
<feature type="chain" id="PRO_5042148527" description="Cytochrome P450" evidence="12">
    <location>
        <begin position="29"/>
        <end position="565"/>
    </location>
</feature>
<evidence type="ECO:0000256" key="10">
    <source>
        <dbReference type="RuleBase" id="RU000461"/>
    </source>
</evidence>
<dbReference type="InterPro" id="IPR002401">
    <property type="entry name" value="Cyt_P450_E_grp-I"/>
</dbReference>
<evidence type="ECO:0000256" key="12">
    <source>
        <dbReference type="SAM" id="SignalP"/>
    </source>
</evidence>
<feature type="signal peptide" evidence="12">
    <location>
        <begin position="1"/>
        <end position="28"/>
    </location>
</feature>
<keyword evidence="14" id="KW-1185">Reference proteome</keyword>
<keyword evidence="8 10" id="KW-0503">Monooxygenase</keyword>
<proteinExistence type="inferred from homology"/>
<keyword evidence="7 9" id="KW-0408">Iron</keyword>
<dbReference type="InterPro" id="IPR036396">
    <property type="entry name" value="Cyt_P450_sf"/>
</dbReference>
<evidence type="ECO:0000256" key="3">
    <source>
        <dbReference type="ARBA" id="ARBA00010617"/>
    </source>
</evidence>
<gene>
    <name evidence="13" type="ORF">MYCIT1_LOCUS16224</name>
</gene>
<dbReference type="EMBL" id="CAVNYO010000169">
    <property type="protein sequence ID" value="CAK5271282.1"/>
    <property type="molecule type" value="Genomic_DNA"/>
</dbReference>
<evidence type="ECO:0000256" key="11">
    <source>
        <dbReference type="SAM" id="MobiDB-lite"/>
    </source>
</evidence>
<evidence type="ECO:0008006" key="15">
    <source>
        <dbReference type="Google" id="ProtNLM"/>
    </source>
</evidence>
<dbReference type="InterPro" id="IPR001128">
    <property type="entry name" value="Cyt_P450"/>
</dbReference>
<dbReference type="AlphaFoldDB" id="A0AAD2H957"/>
<dbReference type="GO" id="GO:0005506">
    <property type="term" value="F:iron ion binding"/>
    <property type="evidence" value="ECO:0007669"/>
    <property type="project" value="InterPro"/>
</dbReference>
<evidence type="ECO:0000256" key="2">
    <source>
        <dbReference type="ARBA" id="ARBA00005179"/>
    </source>
</evidence>
<keyword evidence="5 9" id="KW-0479">Metal-binding</keyword>
<dbReference type="InterPro" id="IPR050364">
    <property type="entry name" value="Cytochrome_P450_fung"/>
</dbReference>
<dbReference type="PANTHER" id="PTHR46300">
    <property type="entry name" value="P450, PUTATIVE (EUROFUNG)-RELATED-RELATED"/>
    <property type="match status" value="1"/>
</dbReference>
<evidence type="ECO:0000256" key="5">
    <source>
        <dbReference type="ARBA" id="ARBA00022723"/>
    </source>
</evidence>
<feature type="binding site" description="axial binding residue" evidence="9">
    <location>
        <position position="499"/>
    </location>
    <ligand>
        <name>heme</name>
        <dbReference type="ChEBI" id="CHEBI:30413"/>
    </ligand>
    <ligandPart>
        <name>Fe</name>
        <dbReference type="ChEBI" id="CHEBI:18248"/>
    </ligandPart>
</feature>
<keyword evidence="6 10" id="KW-0560">Oxidoreductase</keyword>
<protein>
    <recommendedName>
        <fullName evidence="15">Cytochrome P450</fullName>
    </recommendedName>
</protein>
<name>A0AAD2H957_9AGAR</name>
<dbReference type="GO" id="GO:0004497">
    <property type="term" value="F:monooxygenase activity"/>
    <property type="evidence" value="ECO:0007669"/>
    <property type="project" value="UniProtKB-KW"/>
</dbReference>
<comment type="cofactor">
    <cofactor evidence="1 9">
        <name>heme</name>
        <dbReference type="ChEBI" id="CHEBI:30413"/>
    </cofactor>
</comment>
<comment type="similarity">
    <text evidence="3 10">Belongs to the cytochrome P450 family.</text>
</comment>
<evidence type="ECO:0000256" key="1">
    <source>
        <dbReference type="ARBA" id="ARBA00001971"/>
    </source>
</evidence>
<accession>A0AAD2H957</accession>
<comment type="pathway">
    <text evidence="2">Secondary metabolite biosynthesis.</text>
</comment>
<dbReference type="InterPro" id="IPR017972">
    <property type="entry name" value="Cyt_P450_CS"/>
</dbReference>
<reference evidence="13" key="1">
    <citation type="submission" date="2023-11" db="EMBL/GenBank/DDBJ databases">
        <authorList>
            <person name="De Vega J J."/>
            <person name="De Vega J J."/>
        </authorList>
    </citation>
    <scope>NUCLEOTIDE SEQUENCE</scope>
</reference>
<dbReference type="GO" id="GO:0020037">
    <property type="term" value="F:heme binding"/>
    <property type="evidence" value="ECO:0007669"/>
    <property type="project" value="InterPro"/>
</dbReference>
<evidence type="ECO:0000256" key="8">
    <source>
        <dbReference type="ARBA" id="ARBA00023033"/>
    </source>
</evidence>
<dbReference type="PROSITE" id="PS00086">
    <property type="entry name" value="CYTOCHROME_P450"/>
    <property type="match status" value="1"/>
</dbReference>
<dbReference type="Pfam" id="PF00067">
    <property type="entry name" value="p450"/>
    <property type="match status" value="1"/>
</dbReference>
<evidence type="ECO:0000313" key="13">
    <source>
        <dbReference type="EMBL" id="CAK5271282.1"/>
    </source>
</evidence>
<evidence type="ECO:0000256" key="9">
    <source>
        <dbReference type="PIRSR" id="PIRSR602401-1"/>
    </source>
</evidence>